<feature type="domain" description="HECT" evidence="3">
    <location>
        <begin position="10"/>
        <end position="109"/>
    </location>
</feature>
<evidence type="ECO:0000259" key="3">
    <source>
        <dbReference type="PROSITE" id="PS50237"/>
    </source>
</evidence>
<dbReference type="EMBL" id="FN649730">
    <property type="protein sequence ID" value="CBJ31085.1"/>
    <property type="molecule type" value="Genomic_DNA"/>
</dbReference>
<dbReference type="Pfam" id="PF00632">
    <property type="entry name" value="HECT"/>
    <property type="match status" value="1"/>
</dbReference>
<protein>
    <recommendedName>
        <fullName evidence="3">HECT domain-containing protein</fullName>
    </recommendedName>
</protein>
<dbReference type="GO" id="GO:0004842">
    <property type="term" value="F:ubiquitin-protein transferase activity"/>
    <property type="evidence" value="ECO:0007669"/>
    <property type="project" value="InterPro"/>
</dbReference>
<dbReference type="Proteomes" id="UP000002630">
    <property type="component" value="Linkage Group LG05"/>
</dbReference>
<reference evidence="4 5" key="1">
    <citation type="journal article" date="2010" name="Nature">
        <title>The Ectocarpus genome and the independent evolution of multicellularity in brown algae.</title>
        <authorList>
            <person name="Cock J.M."/>
            <person name="Sterck L."/>
            <person name="Rouze P."/>
            <person name="Scornet D."/>
            <person name="Allen A.E."/>
            <person name="Amoutzias G."/>
            <person name="Anthouard V."/>
            <person name="Artiguenave F."/>
            <person name="Aury J.M."/>
            <person name="Badger J.H."/>
            <person name="Beszteri B."/>
            <person name="Billiau K."/>
            <person name="Bonnet E."/>
            <person name="Bothwell J.H."/>
            <person name="Bowler C."/>
            <person name="Boyen C."/>
            <person name="Brownlee C."/>
            <person name="Carrano C.J."/>
            <person name="Charrier B."/>
            <person name="Cho G.Y."/>
            <person name="Coelho S.M."/>
            <person name="Collen J."/>
            <person name="Corre E."/>
            <person name="Da Silva C."/>
            <person name="Delage L."/>
            <person name="Delaroque N."/>
            <person name="Dittami S.M."/>
            <person name="Doulbeau S."/>
            <person name="Elias M."/>
            <person name="Farnham G."/>
            <person name="Gachon C.M."/>
            <person name="Gschloessl B."/>
            <person name="Heesch S."/>
            <person name="Jabbari K."/>
            <person name="Jubin C."/>
            <person name="Kawai H."/>
            <person name="Kimura K."/>
            <person name="Kloareg B."/>
            <person name="Kupper F.C."/>
            <person name="Lang D."/>
            <person name="Le Bail A."/>
            <person name="Leblanc C."/>
            <person name="Lerouge P."/>
            <person name="Lohr M."/>
            <person name="Lopez P.J."/>
            <person name="Martens C."/>
            <person name="Maumus F."/>
            <person name="Michel G."/>
            <person name="Miranda-Saavedra D."/>
            <person name="Morales J."/>
            <person name="Moreau H."/>
            <person name="Motomura T."/>
            <person name="Nagasato C."/>
            <person name="Napoli C.A."/>
            <person name="Nelson D.R."/>
            <person name="Nyvall-Collen P."/>
            <person name="Peters A.F."/>
            <person name="Pommier C."/>
            <person name="Potin P."/>
            <person name="Poulain J."/>
            <person name="Quesneville H."/>
            <person name="Read B."/>
            <person name="Rensing S.A."/>
            <person name="Ritter A."/>
            <person name="Rousvoal S."/>
            <person name="Samanta M."/>
            <person name="Samson G."/>
            <person name="Schroeder D.C."/>
            <person name="Segurens B."/>
            <person name="Strittmatter M."/>
            <person name="Tonon T."/>
            <person name="Tregear J.W."/>
            <person name="Valentin K."/>
            <person name="von Dassow P."/>
            <person name="Yamagishi T."/>
            <person name="Van de Peer Y."/>
            <person name="Wincker P."/>
        </authorList>
    </citation>
    <scope>NUCLEOTIDE SEQUENCE [LARGE SCALE GENOMIC DNA]</scope>
    <source>
        <strain evidence="5">Ec32 / CCAP1310/4</strain>
    </source>
</reference>
<comment type="caution">
    <text evidence="2">Lacks conserved residue(s) required for the propagation of feature annotation.</text>
</comment>
<name>D7FSE4_ECTSI</name>
<sequence>MSPPDLSPTQLFDQSSGMFVPAGEKGRVLWFNKDCVRADEEYGLVGLLVGLAVYSGVILDVPLPLMAFKQILGEQLSLEGCAGRRRLFFFFFKGIVYKELISILGYESR</sequence>
<dbReference type="InterPro" id="IPR000569">
    <property type="entry name" value="HECT_dom"/>
</dbReference>
<keyword evidence="5" id="KW-1185">Reference proteome</keyword>
<evidence type="ECO:0000313" key="5">
    <source>
        <dbReference type="Proteomes" id="UP000002630"/>
    </source>
</evidence>
<evidence type="ECO:0000256" key="1">
    <source>
        <dbReference type="ARBA" id="ARBA00022786"/>
    </source>
</evidence>
<proteinExistence type="predicted"/>
<evidence type="ECO:0000256" key="2">
    <source>
        <dbReference type="PROSITE-ProRule" id="PRU00104"/>
    </source>
</evidence>
<dbReference type="SUPFAM" id="SSF56204">
    <property type="entry name" value="Hect, E3 ligase catalytic domain"/>
    <property type="match status" value="1"/>
</dbReference>
<dbReference type="InterPro" id="IPR035983">
    <property type="entry name" value="Hect_E3_ubiquitin_ligase"/>
</dbReference>
<dbReference type="EMBL" id="FN648412">
    <property type="protein sequence ID" value="CBJ31085.1"/>
    <property type="molecule type" value="Genomic_DNA"/>
</dbReference>
<dbReference type="InParanoid" id="D7FSE4"/>
<dbReference type="STRING" id="2880.D7FSE4"/>
<accession>D7FSE4</accession>
<dbReference type="AlphaFoldDB" id="D7FSE4"/>
<dbReference type="OrthoDB" id="8068875at2759"/>
<keyword evidence="1 2" id="KW-0833">Ubl conjugation pathway</keyword>
<dbReference type="Gene3D" id="3.90.1750.10">
    <property type="entry name" value="Hect, E3 ligase catalytic domains"/>
    <property type="match status" value="1"/>
</dbReference>
<evidence type="ECO:0000313" key="4">
    <source>
        <dbReference type="EMBL" id="CBJ31085.1"/>
    </source>
</evidence>
<dbReference type="PROSITE" id="PS50237">
    <property type="entry name" value="HECT"/>
    <property type="match status" value="1"/>
</dbReference>
<gene>
    <name evidence="4" type="ORF">Esi_0232_0034</name>
</gene>
<organism evidence="4 5">
    <name type="scientific">Ectocarpus siliculosus</name>
    <name type="common">Brown alga</name>
    <name type="synonym">Conferva siliculosa</name>
    <dbReference type="NCBI Taxonomy" id="2880"/>
    <lineage>
        <taxon>Eukaryota</taxon>
        <taxon>Sar</taxon>
        <taxon>Stramenopiles</taxon>
        <taxon>Ochrophyta</taxon>
        <taxon>PX clade</taxon>
        <taxon>Phaeophyceae</taxon>
        <taxon>Ectocarpales</taxon>
        <taxon>Ectocarpaceae</taxon>
        <taxon>Ectocarpus</taxon>
    </lineage>
</organism>